<gene>
    <name evidence="2" type="ORF">HanXRQr2_Chr09g0386061</name>
</gene>
<dbReference type="Proteomes" id="UP000215914">
    <property type="component" value="Unassembled WGS sequence"/>
</dbReference>
<name>A0A9K3I6F1_HELAN</name>
<feature type="transmembrane region" description="Helical" evidence="1">
    <location>
        <begin position="40"/>
        <end position="60"/>
    </location>
</feature>
<keyword evidence="1" id="KW-0472">Membrane</keyword>
<reference evidence="2" key="1">
    <citation type="journal article" date="2017" name="Nature">
        <title>The sunflower genome provides insights into oil metabolism, flowering and Asterid evolution.</title>
        <authorList>
            <person name="Badouin H."/>
            <person name="Gouzy J."/>
            <person name="Grassa C.J."/>
            <person name="Murat F."/>
            <person name="Staton S.E."/>
            <person name="Cottret L."/>
            <person name="Lelandais-Briere C."/>
            <person name="Owens G.L."/>
            <person name="Carrere S."/>
            <person name="Mayjonade B."/>
            <person name="Legrand L."/>
            <person name="Gill N."/>
            <person name="Kane N.C."/>
            <person name="Bowers J.E."/>
            <person name="Hubner S."/>
            <person name="Bellec A."/>
            <person name="Berard A."/>
            <person name="Berges H."/>
            <person name="Blanchet N."/>
            <person name="Boniface M.C."/>
            <person name="Brunel D."/>
            <person name="Catrice O."/>
            <person name="Chaidir N."/>
            <person name="Claudel C."/>
            <person name="Donnadieu C."/>
            <person name="Faraut T."/>
            <person name="Fievet G."/>
            <person name="Helmstetter N."/>
            <person name="King M."/>
            <person name="Knapp S.J."/>
            <person name="Lai Z."/>
            <person name="Le Paslier M.C."/>
            <person name="Lippi Y."/>
            <person name="Lorenzon L."/>
            <person name="Mandel J.R."/>
            <person name="Marage G."/>
            <person name="Marchand G."/>
            <person name="Marquand E."/>
            <person name="Bret-Mestries E."/>
            <person name="Morien E."/>
            <person name="Nambeesan S."/>
            <person name="Nguyen T."/>
            <person name="Pegot-Espagnet P."/>
            <person name="Pouilly N."/>
            <person name="Raftis F."/>
            <person name="Sallet E."/>
            <person name="Schiex T."/>
            <person name="Thomas J."/>
            <person name="Vandecasteele C."/>
            <person name="Vares D."/>
            <person name="Vear F."/>
            <person name="Vautrin S."/>
            <person name="Crespi M."/>
            <person name="Mangin B."/>
            <person name="Burke J.M."/>
            <person name="Salse J."/>
            <person name="Munos S."/>
            <person name="Vincourt P."/>
            <person name="Rieseberg L.H."/>
            <person name="Langlade N.B."/>
        </authorList>
    </citation>
    <scope>NUCLEOTIDE SEQUENCE</scope>
    <source>
        <tissue evidence="2">Leaves</tissue>
    </source>
</reference>
<keyword evidence="3" id="KW-1185">Reference proteome</keyword>
<dbReference type="AlphaFoldDB" id="A0A9K3I6F1"/>
<comment type="caution">
    <text evidence="2">The sequence shown here is derived from an EMBL/GenBank/DDBJ whole genome shotgun (WGS) entry which is preliminary data.</text>
</comment>
<reference evidence="2" key="2">
    <citation type="submission" date="2020-06" db="EMBL/GenBank/DDBJ databases">
        <title>Helianthus annuus Genome sequencing and assembly Release 2.</title>
        <authorList>
            <person name="Gouzy J."/>
            <person name="Langlade N."/>
            <person name="Munos S."/>
        </authorList>
    </citation>
    <scope>NUCLEOTIDE SEQUENCE</scope>
    <source>
        <tissue evidence="2">Leaves</tissue>
    </source>
</reference>
<evidence type="ECO:0000256" key="1">
    <source>
        <dbReference type="SAM" id="Phobius"/>
    </source>
</evidence>
<dbReference type="Gramene" id="mRNA:HanXRQr2_Chr09g0386061">
    <property type="protein sequence ID" value="mRNA:HanXRQr2_Chr09g0386061"/>
    <property type="gene ID" value="HanXRQr2_Chr09g0386061"/>
</dbReference>
<keyword evidence="1" id="KW-0812">Transmembrane</keyword>
<proteinExistence type="predicted"/>
<feature type="transmembrane region" description="Helical" evidence="1">
    <location>
        <begin position="12"/>
        <end position="34"/>
    </location>
</feature>
<keyword evidence="1" id="KW-1133">Transmembrane helix</keyword>
<evidence type="ECO:0000313" key="3">
    <source>
        <dbReference type="Proteomes" id="UP000215914"/>
    </source>
</evidence>
<evidence type="ECO:0000313" key="2">
    <source>
        <dbReference type="EMBL" id="KAF5790681.1"/>
    </source>
</evidence>
<dbReference type="EMBL" id="MNCJ02000324">
    <property type="protein sequence ID" value="KAF5790681.1"/>
    <property type="molecule type" value="Genomic_DNA"/>
</dbReference>
<sequence length="83" mass="10189">MLLLILIKISKVLFWTVYELRLWIIFRITVSFLVFQIRRILSILFNISFGIFNFCSLFLLRNRLGSKIYVMCLWPYFIRNQDF</sequence>
<protein>
    <submittedName>
        <fullName evidence="2">Uncharacterized protein</fullName>
    </submittedName>
</protein>
<accession>A0A9K3I6F1</accession>
<organism evidence="2 3">
    <name type="scientific">Helianthus annuus</name>
    <name type="common">Common sunflower</name>
    <dbReference type="NCBI Taxonomy" id="4232"/>
    <lineage>
        <taxon>Eukaryota</taxon>
        <taxon>Viridiplantae</taxon>
        <taxon>Streptophyta</taxon>
        <taxon>Embryophyta</taxon>
        <taxon>Tracheophyta</taxon>
        <taxon>Spermatophyta</taxon>
        <taxon>Magnoliopsida</taxon>
        <taxon>eudicotyledons</taxon>
        <taxon>Gunneridae</taxon>
        <taxon>Pentapetalae</taxon>
        <taxon>asterids</taxon>
        <taxon>campanulids</taxon>
        <taxon>Asterales</taxon>
        <taxon>Asteraceae</taxon>
        <taxon>Asteroideae</taxon>
        <taxon>Heliantheae alliance</taxon>
        <taxon>Heliantheae</taxon>
        <taxon>Helianthus</taxon>
    </lineage>
</organism>